<dbReference type="Gene3D" id="1.10.10.10">
    <property type="entry name" value="Winged helix-like DNA-binding domain superfamily/Winged helix DNA-binding domain"/>
    <property type="match status" value="1"/>
</dbReference>
<dbReference type="InterPro" id="IPR016032">
    <property type="entry name" value="Sig_transdc_resp-reg_C-effctor"/>
</dbReference>
<dbReference type="GO" id="GO:0003677">
    <property type="term" value="F:DNA binding"/>
    <property type="evidence" value="ECO:0007669"/>
    <property type="project" value="UniProtKB-KW"/>
</dbReference>
<name>A0A9D2UV69_9ACTN</name>
<dbReference type="Proteomes" id="UP000786989">
    <property type="component" value="Unassembled WGS sequence"/>
</dbReference>
<reference evidence="6" key="1">
    <citation type="journal article" date="2021" name="PeerJ">
        <title>Extensive microbial diversity within the chicken gut microbiome revealed by metagenomics and culture.</title>
        <authorList>
            <person name="Gilroy R."/>
            <person name="Ravi A."/>
            <person name="Getino M."/>
            <person name="Pursley I."/>
            <person name="Horton D.L."/>
            <person name="Alikhan N.F."/>
            <person name="Baker D."/>
            <person name="Gharbi K."/>
            <person name="Hall N."/>
            <person name="Watson M."/>
            <person name="Adriaenssens E.M."/>
            <person name="Foster-Nyarko E."/>
            <person name="Jarju S."/>
            <person name="Secka A."/>
            <person name="Antonio M."/>
            <person name="Oren A."/>
            <person name="Chaudhuri R.R."/>
            <person name="La Ragione R."/>
            <person name="Hildebrand F."/>
            <person name="Pallen M.J."/>
        </authorList>
    </citation>
    <scope>NUCLEOTIDE SEQUENCE</scope>
    <source>
        <strain evidence="6">ChiGjej6B6-11269</strain>
    </source>
</reference>
<dbReference type="GO" id="GO:0006355">
    <property type="term" value="P:regulation of DNA-templated transcription"/>
    <property type="evidence" value="ECO:0007669"/>
    <property type="project" value="InterPro"/>
</dbReference>
<dbReference type="PRINTS" id="PR00038">
    <property type="entry name" value="HTHLUXR"/>
</dbReference>
<feature type="transmembrane region" description="Helical" evidence="4">
    <location>
        <begin position="363"/>
        <end position="383"/>
    </location>
</feature>
<feature type="domain" description="HTH luxR-type" evidence="5">
    <location>
        <begin position="463"/>
        <end position="528"/>
    </location>
</feature>
<feature type="transmembrane region" description="Helical" evidence="4">
    <location>
        <begin position="304"/>
        <end position="324"/>
    </location>
</feature>
<evidence type="ECO:0000313" key="7">
    <source>
        <dbReference type="Proteomes" id="UP000786989"/>
    </source>
</evidence>
<keyword evidence="3" id="KW-0804">Transcription</keyword>
<dbReference type="EMBL" id="DYWI01000017">
    <property type="protein sequence ID" value="HJF64686.1"/>
    <property type="molecule type" value="Genomic_DNA"/>
</dbReference>
<keyword evidence="1" id="KW-0805">Transcription regulation</keyword>
<evidence type="ECO:0000256" key="4">
    <source>
        <dbReference type="SAM" id="Phobius"/>
    </source>
</evidence>
<feature type="transmembrane region" description="Helical" evidence="4">
    <location>
        <begin position="161"/>
        <end position="182"/>
    </location>
</feature>
<dbReference type="InterPro" id="IPR000792">
    <property type="entry name" value="Tscrpt_reg_LuxR_C"/>
</dbReference>
<feature type="transmembrane region" description="Helical" evidence="4">
    <location>
        <begin position="330"/>
        <end position="351"/>
    </location>
</feature>
<accession>A0A9D2UV69</accession>
<feature type="transmembrane region" description="Helical" evidence="4">
    <location>
        <begin position="12"/>
        <end position="28"/>
    </location>
</feature>
<feature type="transmembrane region" description="Helical" evidence="4">
    <location>
        <begin position="137"/>
        <end position="155"/>
    </location>
</feature>
<reference evidence="6" key="2">
    <citation type="submission" date="2021-09" db="EMBL/GenBank/DDBJ databases">
        <authorList>
            <person name="Gilroy R."/>
        </authorList>
    </citation>
    <scope>NUCLEOTIDE SEQUENCE</scope>
    <source>
        <strain evidence="6">ChiGjej6B6-11269</strain>
    </source>
</reference>
<dbReference type="PANTHER" id="PTHR44688:SF16">
    <property type="entry name" value="DNA-BINDING TRANSCRIPTIONAL ACTIVATOR DEVR_DOSR"/>
    <property type="match status" value="1"/>
</dbReference>
<dbReference type="AlphaFoldDB" id="A0A9D2UV69"/>
<feature type="transmembrane region" description="Helical" evidence="4">
    <location>
        <begin position="389"/>
        <end position="410"/>
    </location>
</feature>
<keyword evidence="4" id="KW-0812">Transmembrane</keyword>
<gene>
    <name evidence="6" type="ORF">K8U77_01020</name>
</gene>
<feature type="transmembrane region" description="Helical" evidence="4">
    <location>
        <begin position="48"/>
        <end position="66"/>
    </location>
</feature>
<dbReference type="PANTHER" id="PTHR44688">
    <property type="entry name" value="DNA-BINDING TRANSCRIPTIONAL ACTIVATOR DEVR_DOSR"/>
    <property type="match status" value="1"/>
</dbReference>
<keyword evidence="2" id="KW-0238">DNA-binding</keyword>
<feature type="transmembrane region" description="Helical" evidence="4">
    <location>
        <begin position="78"/>
        <end position="94"/>
    </location>
</feature>
<evidence type="ECO:0000256" key="1">
    <source>
        <dbReference type="ARBA" id="ARBA00023015"/>
    </source>
</evidence>
<feature type="transmembrane region" description="Helical" evidence="4">
    <location>
        <begin position="100"/>
        <end position="125"/>
    </location>
</feature>
<dbReference type="Pfam" id="PF00196">
    <property type="entry name" value="GerE"/>
    <property type="match status" value="1"/>
</dbReference>
<protein>
    <submittedName>
        <fullName evidence="6">LuxR C-terminal-related transcriptional regulator</fullName>
    </submittedName>
</protein>
<comment type="caution">
    <text evidence="6">The sequence shown here is derived from an EMBL/GenBank/DDBJ whole genome shotgun (WGS) entry which is preliminary data.</text>
</comment>
<dbReference type="InterPro" id="IPR036388">
    <property type="entry name" value="WH-like_DNA-bd_sf"/>
</dbReference>
<evidence type="ECO:0000256" key="3">
    <source>
        <dbReference type="ARBA" id="ARBA00023163"/>
    </source>
</evidence>
<dbReference type="PROSITE" id="PS50043">
    <property type="entry name" value="HTH_LUXR_2"/>
    <property type="match status" value="1"/>
</dbReference>
<keyword evidence="4" id="KW-0472">Membrane</keyword>
<proteinExistence type="predicted"/>
<sequence length="534" mass="57593">MTHRPNTSAPCSIYAAVGLTLVFVWSSLTDHMFSLHESLPESLGINPRAFFLAGILILSVAFAVFPHHLRAKDASLKVLFPFAGAVGTACIAIAPNQSLFHPGLLCATGLACLGLGYCWLSVRYGLLLARSTSTSRIVYCIGAGLIMEPIVRLLIESAFTQAVSMGIAIALPIAAMLPLHLVHRMIDKEAGSAEGLPDSHASAKRLKGDIQEAHFANVHPQKAPQLGKVDTARQEKQRFVLLLATALLLATVRTLSPVGTWDADFDPAPMTSSPALWAFYAISVALYARFDLANVESTPSLGRFQPAFLLVVLTELASFVLLSTQGSQSAVLYTFMCLNDTFAHLLFWTSIAHTVRQLDLPPYRIVGLAAGVYAAASIGWLFLLGESDTLQALVTITAIAALYVLTIVMVNTSGNDRAMAIGGMEDSQAHASSEHINGAKIDPENSPALADRVSASIEERCQQIAKDYGLSPRETEVFTLLAQGRTRPYIQDELVLAENTVKTHIAHIYKKLGIGSRQDIFDLVLAKSDDENRG</sequence>
<dbReference type="SMART" id="SM00421">
    <property type="entry name" value="HTH_LUXR"/>
    <property type="match status" value="1"/>
</dbReference>
<feature type="transmembrane region" description="Helical" evidence="4">
    <location>
        <begin position="275"/>
        <end position="292"/>
    </location>
</feature>
<evidence type="ECO:0000256" key="2">
    <source>
        <dbReference type="ARBA" id="ARBA00023125"/>
    </source>
</evidence>
<feature type="transmembrane region" description="Helical" evidence="4">
    <location>
        <begin position="239"/>
        <end position="255"/>
    </location>
</feature>
<dbReference type="CDD" id="cd06170">
    <property type="entry name" value="LuxR_C_like"/>
    <property type="match status" value="1"/>
</dbReference>
<evidence type="ECO:0000259" key="5">
    <source>
        <dbReference type="PROSITE" id="PS50043"/>
    </source>
</evidence>
<organism evidence="6 7">
    <name type="scientific">Slackia equolifaciens</name>
    <dbReference type="NCBI Taxonomy" id="498718"/>
    <lineage>
        <taxon>Bacteria</taxon>
        <taxon>Bacillati</taxon>
        <taxon>Actinomycetota</taxon>
        <taxon>Coriobacteriia</taxon>
        <taxon>Eggerthellales</taxon>
        <taxon>Eggerthellaceae</taxon>
        <taxon>Slackia</taxon>
    </lineage>
</organism>
<keyword evidence="4" id="KW-1133">Transmembrane helix</keyword>
<dbReference type="SUPFAM" id="SSF46894">
    <property type="entry name" value="C-terminal effector domain of the bipartite response regulators"/>
    <property type="match status" value="1"/>
</dbReference>
<evidence type="ECO:0000313" key="6">
    <source>
        <dbReference type="EMBL" id="HJF64686.1"/>
    </source>
</evidence>